<dbReference type="Proteomes" id="UP000763641">
    <property type="component" value="Unassembled WGS sequence"/>
</dbReference>
<evidence type="ECO:0000313" key="4">
    <source>
        <dbReference type="Proteomes" id="UP000763641"/>
    </source>
</evidence>
<gene>
    <name evidence="3" type="ORF">ILT43_19255</name>
</gene>
<dbReference type="EMBL" id="JAFEMC010000009">
    <property type="protein sequence ID" value="MBM6578524.1"/>
    <property type="molecule type" value="Genomic_DNA"/>
</dbReference>
<keyword evidence="4" id="KW-1185">Reference proteome</keyword>
<dbReference type="InterPro" id="IPR046765">
    <property type="entry name" value="Antitox_RHH"/>
</dbReference>
<accession>A0ABS2DC52</accession>
<evidence type="ECO:0000256" key="1">
    <source>
        <dbReference type="SAM" id="MobiDB-lite"/>
    </source>
</evidence>
<evidence type="ECO:0000313" key="3">
    <source>
        <dbReference type="EMBL" id="MBM6578524.1"/>
    </source>
</evidence>
<evidence type="ECO:0000259" key="2">
    <source>
        <dbReference type="Pfam" id="PF20605"/>
    </source>
</evidence>
<feature type="compositionally biased region" description="Low complexity" evidence="1">
    <location>
        <begin position="21"/>
        <end position="41"/>
    </location>
</feature>
<name>A0ABS2DC52_9SPHN</name>
<feature type="domain" description="Antitoxin-like ribbon-helix-helix" evidence="2">
    <location>
        <begin position="43"/>
        <end position="91"/>
    </location>
</feature>
<feature type="region of interest" description="Disordered" evidence="1">
    <location>
        <begin position="1"/>
        <end position="43"/>
    </location>
</feature>
<comment type="caution">
    <text evidence="3">The sequence shown here is derived from an EMBL/GenBank/DDBJ whole genome shotgun (WGS) entry which is preliminary data.</text>
</comment>
<sequence length="96" mass="9880">MMAKGNTLQAMLDRAKAGGDAPATPAPSVAATPTPAKPAQAGRQGTKLIGGHFAPEVSTQLRILAAEEGTTVQSLLGEALDDLFVKKGRSRASRRV</sequence>
<dbReference type="RefSeq" id="WP_204200593.1">
    <property type="nucleotide sequence ID" value="NZ_JAFEMC010000009.1"/>
</dbReference>
<reference evidence="3 4" key="1">
    <citation type="submission" date="2020-12" db="EMBL/GenBank/DDBJ databases">
        <title>Sphingomonas sp.</title>
        <authorList>
            <person name="Kim M.K."/>
        </authorList>
    </citation>
    <scope>NUCLEOTIDE SEQUENCE [LARGE SCALE GENOMIC DNA]</scope>
    <source>
        <strain evidence="3 4">BT552</strain>
    </source>
</reference>
<proteinExistence type="predicted"/>
<organism evidence="3 4">
    <name type="scientific">Sphingomonas longa</name>
    <dbReference type="NCBI Taxonomy" id="2778730"/>
    <lineage>
        <taxon>Bacteria</taxon>
        <taxon>Pseudomonadati</taxon>
        <taxon>Pseudomonadota</taxon>
        <taxon>Alphaproteobacteria</taxon>
        <taxon>Sphingomonadales</taxon>
        <taxon>Sphingomonadaceae</taxon>
        <taxon>Sphingomonas</taxon>
    </lineage>
</organism>
<dbReference type="Pfam" id="PF20605">
    <property type="entry name" value="Antitox_RHH"/>
    <property type="match status" value="1"/>
</dbReference>
<protein>
    <recommendedName>
        <fullName evidence="2">Antitoxin-like ribbon-helix-helix domain-containing protein</fullName>
    </recommendedName>
</protein>